<evidence type="ECO:0000256" key="3">
    <source>
        <dbReference type="ARBA" id="ARBA00022840"/>
    </source>
</evidence>
<dbReference type="Gene3D" id="3.30.300.160">
    <property type="entry name" value="Type II secretion system, protein E, N-terminal domain"/>
    <property type="match status" value="1"/>
</dbReference>
<dbReference type="InterPro" id="IPR037257">
    <property type="entry name" value="T2SS_E_N_sf"/>
</dbReference>
<dbReference type="Proteomes" id="UP000177521">
    <property type="component" value="Unassembled WGS sequence"/>
</dbReference>
<dbReference type="EMBL" id="MEWS01000036">
    <property type="protein sequence ID" value="OGC81682.1"/>
    <property type="molecule type" value="Genomic_DNA"/>
</dbReference>
<evidence type="ECO:0000259" key="4">
    <source>
        <dbReference type="PROSITE" id="PS00662"/>
    </source>
</evidence>
<dbReference type="FunFam" id="3.40.50.300:FF:000398">
    <property type="entry name" value="Type IV pilus assembly ATPase PilB"/>
    <property type="match status" value="1"/>
</dbReference>
<keyword evidence="2" id="KW-0547">Nucleotide-binding</keyword>
<dbReference type="InterPro" id="IPR027417">
    <property type="entry name" value="P-loop_NTPase"/>
</dbReference>
<dbReference type="GO" id="GO:0005886">
    <property type="term" value="C:plasma membrane"/>
    <property type="evidence" value="ECO:0007669"/>
    <property type="project" value="TreeGrafter"/>
</dbReference>
<dbReference type="SUPFAM" id="SSF52540">
    <property type="entry name" value="P-loop containing nucleoside triphosphate hydrolases"/>
    <property type="match status" value="1"/>
</dbReference>
<gene>
    <name evidence="5" type="ORF">A2788_01980</name>
</gene>
<keyword evidence="3" id="KW-0067">ATP-binding</keyword>
<dbReference type="CDD" id="cd01129">
    <property type="entry name" value="PulE-GspE-like"/>
    <property type="match status" value="1"/>
</dbReference>
<accession>A0A1F4XJ10</accession>
<organism evidence="5 6">
    <name type="scientific">Candidatus Abawacabacteria bacterium RIFCSPHIGHO2_01_FULL_46_8</name>
    <dbReference type="NCBI Taxonomy" id="1817815"/>
    <lineage>
        <taxon>Bacteria</taxon>
        <taxon>Candidatus Abawacaibacteriota</taxon>
    </lineage>
</organism>
<dbReference type="Gene3D" id="3.40.50.300">
    <property type="entry name" value="P-loop containing nucleotide triphosphate hydrolases"/>
    <property type="match status" value="1"/>
</dbReference>
<comment type="similarity">
    <text evidence="1">Belongs to the GSP E family.</text>
</comment>
<comment type="caution">
    <text evidence="5">The sequence shown here is derived from an EMBL/GenBank/DDBJ whole genome shotgun (WGS) entry which is preliminary data.</text>
</comment>
<protein>
    <recommendedName>
        <fullName evidence="4">Bacterial type II secretion system protein E domain-containing protein</fullName>
    </recommendedName>
</protein>
<dbReference type="PANTHER" id="PTHR30258">
    <property type="entry name" value="TYPE II SECRETION SYSTEM PROTEIN GSPE-RELATED"/>
    <property type="match status" value="1"/>
</dbReference>
<dbReference type="InterPro" id="IPR001482">
    <property type="entry name" value="T2SS/T4SS_dom"/>
</dbReference>
<sequence>MTPLSGDRKPKETKTALADVNRQLEEQRTAKDAQVAGLAYVDLVHVPINPDVFQVVPVEEMLRALAVPFFKVGKKLRLALADPAKQESKDLIQRLTEQGYKITISLASLSGITELIQKIQGKLAKVGPGLAAELVELDVGTYAAEIASLNKLKEKFQEASSADALQLLLVGAVRTDASDIHLESKENALRVRFRIDGVLHDIFDVALDVASQLISQLKYQAGLKLNVTDVPQDGRMTFRMGESRTDLRVNVMPTTYGETFVMRLLPHERKMLQLEDLGLRGKALELVNKALAKPTGMILCTGPTGSGKTTTLYTMLNKINQPETKIITLEDPVEYRLEGIVQSQIHEDKGYTFAGALRASLRQDPDVIMVGEIRDIETAKTAAQAAMTGHLVFSTLHTNDALATIPRLVNMELPSYMIASSLSLVIAQRLVRRLCPKCQVGYHASESIQQEYKVAVENAGRIIGQEIMPKPELLKGQGCEACSNTGYKGQVGLYEVFLVDRQLAEMILQEKSLAEIRKYLMDTQNILSMREDGALKVHEGLTTMEEVLSVTAAE</sequence>
<dbReference type="SMART" id="SM00382">
    <property type="entry name" value="AAA"/>
    <property type="match status" value="1"/>
</dbReference>
<name>A0A1F4XJ10_9BACT</name>
<dbReference type="InterPro" id="IPR007831">
    <property type="entry name" value="T2SS_GspE_N"/>
</dbReference>
<evidence type="ECO:0000256" key="2">
    <source>
        <dbReference type="ARBA" id="ARBA00022741"/>
    </source>
</evidence>
<evidence type="ECO:0000313" key="6">
    <source>
        <dbReference type="Proteomes" id="UP000177521"/>
    </source>
</evidence>
<dbReference type="PANTHER" id="PTHR30258:SF1">
    <property type="entry name" value="PROTEIN TRANSPORT PROTEIN HOFB HOMOLOG"/>
    <property type="match status" value="1"/>
</dbReference>
<dbReference type="Gene3D" id="3.30.450.90">
    <property type="match status" value="1"/>
</dbReference>
<dbReference type="PROSITE" id="PS00662">
    <property type="entry name" value="T2SP_E"/>
    <property type="match status" value="1"/>
</dbReference>
<dbReference type="Pfam" id="PF00437">
    <property type="entry name" value="T2SSE"/>
    <property type="match status" value="1"/>
</dbReference>
<dbReference type="SUPFAM" id="SSF160246">
    <property type="entry name" value="EspE N-terminal domain-like"/>
    <property type="match status" value="1"/>
</dbReference>
<dbReference type="GO" id="GO:0016887">
    <property type="term" value="F:ATP hydrolysis activity"/>
    <property type="evidence" value="ECO:0007669"/>
    <property type="project" value="TreeGrafter"/>
</dbReference>
<evidence type="ECO:0000313" key="5">
    <source>
        <dbReference type="EMBL" id="OGC81682.1"/>
    </source>
</evidence>
<proteinExistence type="inferred from homology"/>
<dbReference type="AlphaFoldDB" id="A0A1F4XJ10"/>
<dbReference type="Pfam" id="PF05157">
    <property type="entry name" value="MshEN"/>
    <property type="match status" value="1"/>
</dbReference>
<evidence type="ECO:0000256" key="1">
    <source>
        <dbReference type="ARBA" id="ARBA00006611"/>
    </source>
</evidence>
<dbReference type="InterPro" id="IPR003593">
    <property type="entry name" value="AAA+_ATPase"/>
</dbReference>
<dbReference type="GO" id="GO:0005524">
    <property type="term" value="F:ATP binding"/>
    <property type="evidence" value="ECO:0007669"/>
    <property type="project" value="UniProtKB-KW"/>
</dbReference>
<feature type="domain" description="Bacterial type II secretion system protein E" evidence="4">
    <location>
        <begin position="361"/>
        <end position="375"/>
    </location>
</feature>
<reference evidence="5 6" key="1">
    <citation type="journal article" date="2016" name="Nat. Commun.">
        <title>Thousands of microbial genomes shed light on interconnected biogeochemical processes in an aquifer system.</title>
        <authorList>
            <person name="Anantharaman K."/>
            <person name="Brown C.T."/>
            <person name="Hug L.A."/>
            <person name="Sharon I."/>
            <person name="Castelle C.J."/>
            <person name="Probst A.J."/>
            <person name="Thomas B.C."/>
            <person name="Singh A."/>
            <person name="Wilkins M.J."/>
            <person name="Karaoz U."/>
            <person name="Brodie E.L."/>
            <person name="Williams K.H."/>
            <person name="Hubbard S.S."/>
            <person name="Banfield J.F."/>
        </authorList>
    </citation>
    <scope>NUCLEOTIDE SEQUENCE [LARGE SCALE GENOMIC DNA]</scope>
</reference>